<dbReference type="Gene3D" id="1.20.120.1200">
    <property type="entry name" value="NADH-ubiquinone/plastoquinone oxidoreductase chain 6, subunit NuoJ"/>
    <property type="match status" value="1"/>
</dbReference>
<sequence>MPEIELYLLITLMIVGALVAVHTRYLISAVISLAVVGMALAVAFLYMQAPDIAITQIVVEVLALVILIIAVSIGKEVMDIKGKWEILAIGVTAPFVVIFALFAYRATSQLPPFGSPLMEVSQHYVQEGLKQTGSANLVTSILLDFRAYDTLGEATILFTAILGAFAVLRKIGRKGK</sequence>
<evidence type="ECO:0000256" key="5">
    <source>
        <dbReference type="ARBA" id="ARBA00022989"/>
    </source>
</evidence>
<evidence type="ECO:0000256" key="3">
    <source>
        <dbReference type="ARBA" id="ARBA00022475"/>
    </source>
</evidence>
<dbReference type="Pfam" id="PF13244">
    <property type="entry name" value="MbhD"/>
    <property type="match status" value="1"/>
</dbReference>
<evidence type="ECO:0000256" key="2">
    <source>
        <dbReference type="ARBA" id="ARBA00022448"/>
    </source>
</evidence>
<feature type="transmembrane region" description="Helical" evidence="7">
    <location>
        <begin position="86"/>
        <end position="104"/>
    </location>
</feature>
<feature type="transmembrane region" description="Helical" evidence="7">
    <location>
        <begin position="29"/>
        <end position="47"/>
    </location>
</feature>
<reference evidence="10 11" key="1">
    <citation type="submission" date="2019-03" db="EMBL/GenBank/DDBJ databases">
        <title>Metabolic potential of uncultured bacteria and archaea associated with petroleum seepage in deep-sea sediments.</title>
        <authorList>
            <person name="Dong X."/>
            <person name="Hubert C."/>
        </authorList>
    </citation>
    <scope>NUCLEOTIDE SEQUENCE [LARGE SCALE GENOMIC DNA]</scope>
    <source>
        <strain evidence="10">E29_bin78</strain>
    </source>
</reference>
<dbReference type="InterPro" id="IPR042106">
    <property type="entry name" value="Nuo/plastoQ_OxRdtase_6_NuoJ"/>
</dbReference>
<organism evidence="10 11">
    <name type="scientific">Aerophobetes bacterium</name>
    <dbReference type="NCBI Taxonomy" id="2030807"/>
    <lineage>
        <taxon>Bacteria</taxon>
        <taxon>Candidatus Aerophobota</taxon>
    </lineage>
</organism>
<name>A0A523UYG5_UNCAE</name>
<keyword evidence="2" id="KW-0813">Transport</keyword>
<comment type="caution">
    <text evidence="10">The sequence shown here is derived from an EMBL/GenBank/DDBJ whole genome shotgun (WGS) entry which is preliminary data.</text>
</comment>
<evidence type="ECO:0000256" key="4">
    <source>
        <dbReference type="ARBA" id="ARBA00022692"/>
    </source>
</evidence>
<feature type="transmembrane region" description="Helical" evidence="7">
    <location>
        <begin position="53"/>
        <end position="74"/>
    </location>
</feature>
<proteinExistence type="predicted"/>
<keyword evidence="5 7" id="KW-1133">Transmembrane helix</keyword>
<feature type="domain" description="MrpA C-terminal/MbhD" evidence="8">
    <location>
        <begin position="12"/>
        <end position="72"/>
    </location>
</feature>
<dbReference type="InterPro" id="IPR025383">
    <property type="entry name" value="MrpA_C/MbhD"/>
</dbReference>
<accession>A0A523UYG5</accession>
<protein>
    <submittedName>
        <fullName evidence="10">DUF4040 domain-containing protein</fullName>
    </submittedName>
</protein>
<feature type="domain" description="MrpA C-terminal/MbhE" evidence="9">
    <location>
        <begin position="118"/>
        <end position="170"/>
    </location>
</feature>
<feature type="transmembrane region" description="Helical" evidence="7">
    <location>
        <begin position="6"/>
        <end position="22"/>
    </location>
</feature>
<evidence type="ECO:0000259" key="8">
    <source>
        <dbReference type="Pfam" id="PF13244"/>
    </source>
</evidence>
<dbReference type="InterPro" id="IPR050616">
    <property type="entry name" value="CPA3_Na-H_Antiporter_A"/>
</dbReference>
<comment type="subcellular location">
    <subcellularLocation>
        <location evidence="1">Cell membrane</location>
        <topology evidence="1">Multi-pass membrane protein</topology>
    </subcellularLocation>
</comment>
<evidence type="ECO:0000256" key="6">
    <source>
        <dbReference type="ARBA" id="ARBA00023136"/>
    </source>
</evidence>
<evidence type="ECO:0000259" key="9">
    <source>
        <dbReference type="Pfam" id="PF20501"/>
    </source>
</evidence>
<dbReference type="Proteomes" id="UP000320679">
    <property type="component" value="Unassembled WGS sequence"/>
</dbReference>
<feature type="transmembrane region" description="Helical" evidence="7">
    <location>
        <begin position="150"/>
        <end position="168"/>
    </location>
</feature>
<evidence type="ECO:0000256" key="1">
    <source>
        <dbReference type="ARBA" id="ARBA00004651"/>
    </source>
</evidence>
<dbReference type="EMBL" id="SOJK01000082">
    <property type="protein sequence ID" value="TET47575.1"/>
    <property type="molecule type" value="Genomic_DNA"/>
</dbReference>
<dbReference type="Pfam" id="PF20501">
    <property type="entry name" value="MbhE"/>
    <property type="match status" value="1"/>
</dbReference>
<dbReference type="PANTHER" id="PTHR43373:SF1">
    <property type="entry name" value="NA(+)_H(+) ANTIPORTER SUBUNIT A"/>
    <property type="match status" value="1"/>
</dbReference>
<keyword evidence="3" id="KW-1003">Cell membrane</keyword>
<dbReference type="GO" id="GO:0005886">
    <property type="term" value="C:plasma membrane"/>
    <property type="evidence" value="ECO:0007669"/>
    <property type="project" value="UniProtKB-SubCell"/>
</dbReference>
<evidence type="ECO:0000313" key="11">
    <source>
        <dbReference type="Proteomes" id="UP000320679"/>
    </source>
</evidence>
<keyword evidence="4 7" id="KW-0812">Transmembrane</keyword>
<dbReference type="AlphaFoldDB" id="A0A523UYG5"/>
<dbReference type="PANTHER" id="PTHR43373">
    <property type="entry name" value="NA(+)/H(+) ANTIPORTER SUBUNIT"/>
    <property type="match status" value="1"/>
</dbReference>
<keyword evidence="6 7" id="KW-0472">Membrane</keyword>
<dbReference type="InterPro" id="IPR046806">
    <property type="entry name" value="MrpA_C/MbhE"/>
</dbReference>
<evidence type="ECO:0000313" key="10">
    <source>
        <dbReference type="EMBL" id="TET47575.1"/>
    </source>
</evidence>
<evidence type="ECO:0000256" key="7">
    <source>
        <dbReference type="SAM" id="Phobius"/>
    </source>
</evidence>
<gene>
    <name evidence="10" type="ORF">E3J59_01940</name>
</gene>